<dbReference type="PANTHER" id="PTHR48106:SF13">
    <property type="entry name" value="QUINONE OXIDOREDUCTASE-RELATED"/>
    <property type="match status" value="1"/>
</dbReference>
<keyword evidence="2" id="KW-0560">Oxidoreductase</keyword>
<evidence type="ECO:0000313" key="4">
    <source>
        <dbReference type="EMBL" id="SIS23314.1"/>
    </source>
</evidence>
<dbReference type="InterPro" id="IPR011032">
    <property type="entry name" value="GroES-like_sf"/>
</dbReference>
<evidence type="ECO:0000313" key="5">
    <source>
        <dbReference type="Proteomes" id="UP000186096"/>
    </source>
</evidence>
<dbReference type="InterPro" id="IPR020843">
    <property type="entry name" value="ER"/>
</dbReference>
<sequence>MWGSGSEIYNGHMYAIRLHAFGPAENLLYEEVEDPEPGPGQVRVAVRAAGVHLVDTTLRAGKYAGGPIPVPDLPTIPGREVAGIVDAVGPGADPGLVGRRVVTHLGMVPGGYAELAVRDASAIHEIPDGLGYGEAVAMIGSGRTTMGILDIAEIRADDVVLVTAAAGGIGNLLVQAAVRAGATVVGLAGGAAKVGRVLELGAHHAVDYAVPGWPDEVTAILGDREVTLALDGVGGALGRATLELLGVGGRIVLFGWADAQGGPTALTTQDLFARGITAAVAVGARVLKRPGGLRGLEERALAAAGSGALVPLVQSFPLKDAAAAHAALETRATTGKVVLVP</sequence>
<keyword evidence="1" id="KW-0521">NADP</keyword>
<dbReference type="GO" id="GO:0035925">
    <property type="term" value="F:mRNA 3'-UTR AU-rich region binding"/>
    <property type="evidence" value="ECO:0007669"/>
    <property type="project" value="TreeGrafter"/>
</dbReference>
<accession>A0A1N7HEK5</accession>
<dbReference type="Gene3D" id="3.90.180.10">
    <property type="entry name" value="Medium-chain alcohol dehydrogenases, catalytic domain"/>
    <property type="match status" value="1"/>
</dbReference>
<proteinExistence type="predicted"/>
<dbReference type="Gene3D" id="3.40.50.720">
    <property type="entry name" value="NAD(P)-binding Rossmann-like Domain"/>
    <property type="match status" value="1"/>
</dbReference>
<keyword evidence="5" id="KW-1185">Reference proteome</keyword>
<organism evidence="4 5">
    <name type="scientific">Microbispora rosea</name>
    <dbReference type="NCBI Taxonomy" id="58117"/>
    <lineage>
        <taxon>Bacteria</taxon>
        <taxon>Bacillati</taxon>
        <taxon>Actinomycetota</taxon>
        <taxon>Actinomycetes</taxon>
        <taxon>Streptosporangiales</taxon>
        <taxon>Streptosporangiaceae</taxon>
        <taxon>Microbispora</taxon>
    </lineage>
</organism>
<evidence type="ECO:0000259" key="3">
    <source>
        <dbReference type="SMART" id="SM00829"/>
    </source>
</evidence>
<dbReference type="EMBL" id="FTNI01000046">
    <property type="protein sequence ID" value="SIS23314.1"/>
    <property type="molecule type" value="Genomic_DNA"/>
</dbReference>
<feature type="domain" description="Enoyl reductase (ER)" evidence="3">
    <location>
        <begin position="22"/>
        <end position="339"/>
    </location>
</feature>
<dbReference type="Pfam" id="PF08240">
    <property type="entry name" value="ADH_N"/>
    <property type="match status" value="1"/>
</dbReference>
<evidence type="ECO:0000256" key="1">
    <source>
        <dbReference type="ARBA" id="ARBA00022857"/>
    </source>
</evidence>
<dbReference type="InterPro" id="IPR013149">
    <property type="entry name" value="ADH-like_C"/>
</dbReference>
<gene>
    <name evidence="4" type="ORF">SAMN05421833_14635</name>
</gene>
<evidence type="ECO:0000256" key="2">
    <source>
        <dbReference type="ARBA" id="ARBA00023002"/>
    </source>
</evidence>
<dbReference type="InterPro" id="IPR013154">
    <property type="entry name" value="ADH-like_N"/>
</dbReference>
<protein>
    <submittedName>
        <fullName evidence="4">NADPH2:quinone reductase</fullName>
    </submittedName>
</protein>
<dbReference type="STRING" id="58117.SAMN05421833_14635"/>
<dbReference type="GO" id="GO:0005829">
    <property type="term" value="C:cytosol"/>
    <property type="evidence" value="ECO:0007669"/>
    <property type="project" value="TreeGrafter"/>
</dbReference>
<dbReference type="Pfam" id="PF00107">
    <property type="entry name" value="ADH_zinc_N"/>
    <property type="match status" value="1"/>
</dbReference>
<dbReference type="PANTHER" id="PTHR48106">
    <property type="entry name" value="QUINONE OXIDOREDUCTASE PIG3-RELATED"/>
    <property type="match status" value="1"/>
</dbReference>
<dbReference type="GO" id="GO:0070402">
    <property type="term" value="F:NADPH binding"/>
    <property type="evidence" value="ECO:0007669"/>
    <property type="project" value="TreeGrafter"/>
</dbReference>
<dbReference type="SUPFAM" id="SSF50129">
    <property type="entry name" value="GroES-like"/>
    <property type="match status" value="1"/>
</dbReference>
<dbReference type="CDD" id="cd08244">
    <property type="entry name" value="MDR_enoyl_red"/>
    <property type="match status" value="1"/>
</dbReference>
<reference evidence="5" key="1">
    <citation type="submission" date="2017-01" db="EMBL/GenBank/DDBJ databases">
        <authorList>
            <person name="Varghese N."/>
            <person name="Submissions S."/>
        </authorList>
    </citation>
    <scope>NUCLEOTIDE SEQUENCE [LARGE SCALE GENOMIC DNA]</scope>
    <source>
        <strain evidence="5">ATCC 12950</strain>
    </source>
</reference>
<dbReference type="GO" id="GO:0003960">
    <property type="term" value="F:quinone reductase (NADPH) activity"/>
    <property type="evidence" value="ECO:0007669"/>
    <property type="project" value="TreeGrafter"/>
</dbReference>
<dbReference type="SUPFAM" id="SSF51735">
    <property type="entry name" value="NAD(P)-binding Rossmann-fold domains"/>
    <property type="match status" value="1"/>
</dbReference>
<dbReference type="AlphaFoldDB" id="A0A1N7HEK5"/>
<dbReference type="Proteomes" id="UP000186096">
    <property type="component" value="Unassembled WGS sequence"/>
</dbReference>
<name>A0A1N7HEK5_9ACTN</name>
<dbReference type="SMART" id="SM00829">
    <property type="entry name" value="PKS_ER"/>
    <property type="match status" value="1"/>
</dbReference>
<dbReference type="InterPro" id="IPR036291">
    <property type="entry name" value="NAD(P)-bd_dom_sf"/>
</dbReference>